<feature type="domain" description="PTS EIIA type-2" evidence="1">
    <location>
        <begin position="2"/>
        <end position="149"/>
    </location>
</feature>
<dbReference type="PANTHER" id="PTHR47738">
    <property type="entry name" value="PTS SYSTEM FRUCTOSE-LIKE EIIA COMPONENT-RELATED"/>
    <property type="match status" value="1"/>
</dbReference>
<dbReference type="EMBL" id="JBHUMQ010000015">
    <property type="protein sequence ID" value="MFD2693345.1"/>
    <property type="molecule type" value="Genomic_DNA"/>
</dbReference>
<reference evidence="3" key="1">
    <citation type="journal article" date="2019" name="Int. J. Syst. Evol. Microbiol.">
        <title>The Global Catalogue of Microorganisms (GCM) 10K type strain sequencing project: providing services to taxonomists for standard genome sequencing and annotation.</title>
        <authorList>
            <consortium name="The Broad Institute Genomics Platform"/>
            <consortium name="The Broad Institute Genome Sequencing Center for Infectious Disease"/>
            <person name="Wu L."/>
            <person name="Ma J."/>
        </authorList>
    </citation>
    <scope>NUCLEOTIDE SEQUENCE [LARGE SCALE GENOMIC DNA]</scope>
    <source>
        <strain evidence="3">TISTR 2466</strain>
    </source>
</reference>
<dbReference type="PROSITE" id="PS51094">
    <property type="entry name" value="PTS_EIIA_TYPE_2"/>
    <property type="match status" value="1"/>
</dbReference>
<keyword evidence="2" id="KW-0813">Transport</keyword>
<dbReference type="Gene3D" id="3.40.930.10">
    <property type="entry name" value="Mannitol-specific EII, Chain A"/>
    <property type="match status" value="1"/>
</dbReference>
<dbReference type="Proteomes" id="UP001597399">
    <property type="component" value="Unassembled WGS sequence"/>
</dbReference>
<name>A0ABW5S1F5_9BACL</name>
<dbReference type="RefSeq" id="WP_253058001.1">
    <property type="nucleotide sequence ID" value="NZ_JAMXWM010000002.1"/>
</dbReference>
<dbReference type="SUPFAM" id="SSF55804">
    <property type="entry name" value="Phoshotransferase/anion transport protein"/>
    <property type="match status" value="1"/>
</dbReference>
<dbReference type="Pfam" id="PF00359">
    <property type="entry name" value="PTS_EIIA_2"/>
    <property type="match status" value="1"/>
</dbReference>
<accession>A0ABW5S1F5</accession>
<dbReference type="InterPro" id="IPR051541">
    <property type="entry name" value="PTS_SugarTrans_NitroReg"/>
</dbReference>
<dbReference type="InterPro" id="IPR002178">
    <property type="entry name" value="PTS_EIIA_type-2_dom"/>
</dbReference>
<proteinExistence type="predicted"/>
<dbReference type="PANTHER" id="PTHR47738:SF3">
    <property type="entry name" value="PHOSPHOTRANSFERASE SYSTEM MANNITOL_FRUCTOSE-SPECIFIC IIA DOMAIN CONTAINING PROTEIN"/>
    <property type="match status" value="1"/>
</dbReference>
<keyword evidence="3" id="KW-1185">Reference proteome</keyword>
<dbReference type="CDD" id="cd00211">
    <property type="entry name" value="PTS_IIA_fru"/>
    <property type="match status" value="1"/>
</dbReference>
<organism evidence="2 3">
    <name type="scientific">Sporolactobacillus shoreicorticis</name>
    <dbReference type="NCBI Taxonomy" id="1923877"/>
    <lineage>
        <taxon>Bacteria</taxon>
        <taxon>Bacillati</taxon>
        <taxon>Bacillota</taxon>
        <taxon>Bacilli</taxon>
        <taxon>Bacillales</taxon>
        <taxon>Sporolactobacillaceae</taxon>
        <taxon>Sporolactobacillus</taxon>
    </lineage>
</organism>
<evidence type="ECO:0000313" key="3">
    <source>
        <dbReference type="Proteomes" id="UP001597399"/>
    </source>
</evidence>
<evidence type="ECO:0000259" key="1">
    <source>
        <dbReference type="PROSITE" id="PS51094"/>
    </source>
</evidence>
<sequence>MSIINAKLIFTHMQFNSRQKVIGYLAKQLSVNGYVRDSFEKSVLEREERFPTGLPVGKYAVAIPHTDWQHVKQSTIAVATLAEPVVFHNMAVKDENLAVRMVIMLAMSVPHGQVKLLSEVMSLVQDQGHFERLINYQSNEALYKDLEQQFSKLNFEQS</sequence>
<dbReference type="InterPro" id="IPR016152">
    <property type="entry name" value="PTrfase/Anion_transptr"/>
</dbReference>
<gene>
    <name evidence="2" type="ORF">ACFSUE_06825</name>
</gene>
<keyword evidence="2" id="KW-0762">Sugar transport</keyword>
<protein>
    <submittedName>
        <fullName evidence="2">PTS sugar transporter subunit IIA</fullName>
    </submittedName>
</protein>
<evidence type="ECO:0000313" key="2">
    <source>
        <dbReference type="EMBL" id="MFD2693345.1"/>
    </source>
</evidence>
<comment type="caution">
    <text evidence="2">The sequence shown here is derived from an EMBL/GenBank/DDBJ whole genome shotgun (WGS) entry which is preliminary data.</text>
</comment>